<dbReference type="OrthoDB" id="6158881at2"/>
<dbReference type="RefSeq" id="WP_011629263.1">
    <property type="nucleotide sequence ID" value="NC_008340.1"/>
</dbReference>
<keyword evidence="2" id="KW-0472">Membrane</keyword>
<feature type="compositionally biased region" description="Basic and acidic residues" evidence="1">
    <location>
        <begin position="106"/>
        <end position="132"/>
    </location>
</feature>
<keyword evidence="2" id="KW-1133">Transmembrane helix</keyword>
<name>Q0A8G9_ALKEH</name>
<evidence type="ECO:0000256" key="2">
    <source>
        <dbReference type="SAM" id="Phobius"/>
    </source>
</evidence>
<reference evidence="4" key="1">
    <citation type="submission" date="2006-08" db="EMBL/GenBank/DDBJ databases">
        <title>Complete sequence of Alkalilimnicola ehrilichei MLHE-1.</title>
        <authorList>
            <person name="Copeland A."/>
            <person name="Lucas S."/>
            <person name="Lapidus A."/>
            <person name="Barry K."/>
            <person name="Detter J.C."/>
            <person name="Glavina del Rio T."/>
            <person name="Hammon N."/>
            <person name="Israni S."/>
            <person name="Dalin E."/>
            <person name="Tice H."/>
            <person name="Pitluck S."/>
            <person name="Sims D."/>
            <person name="Brettin T."/>
            <person name="Bruce D."/>
            <person name="Han C."/>
            <person name="Tapia R."/>
            <person name="Gilna P."/>
            <person name="Schmutz J."/>
            <person name="Larimer F."/>
            <person name="Land M."/>
            <person name="Hauser L."/>
            <person name="Kyrpides N."/>
            <person name="Mikhailova N."/>
            <person name="Oremland R.S."/>
            <person name="Hoeft S.E."/>
            <person name="Switzer-Blum J."/>
            <person name="Kulp T."/>
            <person name="King G."/>
            <person name="Tabita R."/>
            <person name="Witte B."/>
            <person name="Santini J.M."/>
            <person name="Basu P."/>
            <person name="Hollibaugh J.T."/>
            <person name="Xie G."/>
            <person name="Stolz J.F."/>
            <person name="Richardson P."/>
        </authorList>
    </citation>
    <scope>NUCLEOTIDE SEQUENCE [LARGE SCALE GENOMIC DNA]</scope>
    <source>
        <strain evidence="4">ATCC BAA-1101 / DSM 17681 / MLHE-1</strain>
    </source>
</reference>
<evidence type="ECO:0000313" key="3">
    <source>
        <dbReference type="EMBL" id="ABI56868.1"/>
    </source>
</evidence>
<dbReference type="KEGG" id="aeh:Mlg_1519"/>
<organism evidence="3 4">
    <name type="scientific">Alkalilimnicola ehrlichii (strain ATCC BAA-1101 / DSM 17681 / MLHE-1)</name>
    <dbReference type="NCBI Taxonomy" id="187272"/>
    <lineage>
        <taxon>Bacteria</taxon>
        <taxon>Pseudomonadati</taxon>
        <taxon>Pseudomonadota</taxon>
        <taxon>Gammaproteobacteria</taxon>
        <taxon>Chromatiales</taxon>
        <taxon>Ectothiorhodospiraceae</taxon>
        <taxon>Alkalilimnicola</taxon>
    </lineage>
</organism>
<evidence type="ECO:0000256" key="1">
    <source>
        <dbReference type="SAM" id="MobiDB-lite"/>
    </source>
</evidence>
<feature type="transmembrane region" description="Helical" evidence="2">
    <location>
        <begin position="43"/>
        <end position="63"/>
    </location>
</feature>
<dbReference type="AlphaFoldDB" id="Q0A8G9"/>
<keyword evidence="4" id="KW-1185">Reference proteome</keyword>
<evidence type="ECO:0000313" key="4">
    <source>
        <dbReference type="Proteomes" id="UP000001962"/>
    </source>
</evidence>
<gene>
    <name evidence="3" type="ordered locus">Mlg_1519</name>
</gene>
<proteinExistence type="predicted"/>
<feature type="transmembrane region" description="Helical" evidence="2">
    <location>
        <begin position="69"/>
        <end position="86"/>
    </location>
</feature>
<dbReference type="eggNOG" id="ENOG5032XUC">
    <property type="taxonomic scope" value="Bacteria"/>
</dbReference>
<keyword evidence="2" id="KW-0812">Transmembrane</keyword>
<feature type="region of interest" description="Disordered" evidence="1">
    <location>
        <begin position="105"/>
        <end position="134"/>
    </location>
</feature>
<dbReference type="EMBL" id="CP000453">
    <property type="protein sequence ID" value="ABI56868.1"/>
    <property type="molecule type" value="Genomic_DNA"/>
</dbReference>
<feature type="transmembrane region" description="Helical" evidence="2">
    <location>
        <begin position="12"/>
        <end position="31"/>
    </location>
</feature>
<evidence type="ECO:0008006" key="5">
    <source>
        <dbReference type="Google" id="ProtNLM"/>
    </source>
</evidence>
<accession>Q0A8G9</accession>
<dbReference type="HOGENOM" id="CLU_887864_0_0_6"/>
<protein>
    <recommendedName>
        <fullName evidence="5">Cobyrinic acid a,c-diamide synthase</fullName>
    </recommendedName>
</protein>
<dbReference type="Proteomes" id="UP000001962">
    <property type="component" value="Chromosome"/>
</dbReference>
<sequence length="311" mass="34648">MLAFLQGFAYGLWLSCLPWFIAGMINPRLALPTDPPRRWQVFLRYWLAAPFIALLAWLTSLWGGFGPSLAGWGAGLVAIPVAIFVERRWRRWRARRQAQRAVRAAEAADRQTREAAERRRREQGLRALDPERPPAGADDIITALCAVKRALLQHGREDLSVQVDRLYSRYSHVLGVLERTFDPQEMAFQRARGLVTEVSRAALDRLNRVVALVAGVANIDAAYVRRRLAESGLAAAERRALERRLALVERTEQRIGEALSANEAVLTVLDDAAVAVSQVDTGQAAPAGAADAALQELHRFAERATRYNRSP</sequence>